<dbReference type="GO" id="GO:0003677">
    <property type="term" value="F:DNA binding"/>
    <property type="evidence" value="ECO:0007669"/>
    <property type="project" value="UniProtKB-UniRule"/>
</dbReference>
<keyword evidence="1" id="KW-0799">Topoisomerase</keyword>
<evidence type="ECO:0000259" key="2">
    <source>
        <dbReference type="Pfam" id="PF04406"/>
    </source>
</evidence>
<keyword evidence="5" id="KW-1185">Reference proteome</keyword>
<proteinExistence type="inferred from homology"/>
<dbReference type="Proteomes" id="UP000018208">
    <property type="component" value="Unassembled WGS sequence"/>
</dbReference>
<dbReference type="EMBL" id="AUWU02000006">
    <property type="protein sequence ID" value="KAH0572370.1"/>
    <property type="molecule type" value="Genomic_DNA"/>
</dbReference>
<protein>
    <submittedName>
        <fullName evidence="4">Topoisomerase VI</fullName>
    </submittedName>
    <submittedName>
        <fullName evidence="3">Type IIB DNA topoisomerase domain-containing protein</fullName>
    </submittedName>
</protein>
<dbReference type="InterPro" id="IPR013049">
    <property type="entry name" value="Spo11/TopoVI_A_N"/>
</dbReference>
<dbReference type="SUPFAM" id="SSF56726">
    <property type="entry name" value="DNA topoisomerase IV, alpha subunit"/>
    <property type="match status" value="1"/>
</dbReference>
<evidence type="ECO:0000256" key="1">
    <source>
        <dbReference type="PROSITE-ProRule" id="PRU01385"/>
    </source>
</evidence>
<feature type="active site" description="O-(5'-phospho-DNA)-tyrosine intermediate" evidence="1">
    <location>
        <position position="54"/>
    </location>
</feature>
<dbReference type="GO" id="GO:0005524">
    <property type="term" value="F:ATP binding"/>
    <property type="evidence" value="ECO:0007669"/>
    <property type="project" value="InterPro"/>
</dbReference>
<reference evidence="3 4" key="1">
    <citation type="journal article" date="2014" name="PLoS Genet.">
        <title>The Genome of Spironucleus salmonicida Highlights a Fish Pathogen Adapted to Fluctuating Environments.</title>
        <authorList>
            <person name="Xu F."/>
            <person name="Jerlstrom-Hultqvist J."/>
            <person name="Einarsson E."/>
            <person name="Astvaldsson A."/>
            <person name="Svard S.G."/>
            <person name="Andersson J.O."/>
        </authorList>
    </citation>
    <scope>NUCLEOTIDE SEQUENCE</scope>
    <source>
        <strain evidence="4">ATCC 50377</strain>
    </source>
</reference>
<dbReference type="Gene3D" id="3.40.1360.10">
    <property type="match status" value="1"/>
</dbReference>
<dbReference type="Pfam" id="PF04406">
    <property type="entry name" value="TP6A_N"/>
    <property type="match status" value="1"/>
</dbReference>
<dbReference type="GO" id="GO:0042138">
    <property type="term" value="P:meiotic DNA double-strand break formation"/>
    <property type="evidence" value="ECO:0007669"/>
    <property type="project" value="TreeGrafter"/>
</dbReference>
<dbReference type="OrthoDB" id="5377392at2759"/>
<evidence type="ECO:0000313" key="5">
    <source>
        <dbReference type="Proteomes" id="UP000018208"/>
    </source>
</evidence>
<gene>
    <name evidence="3" type="ORF">SS50377_19150</name>
    <name evidence="4" type="ORF">SS50377_26580</name>
</gene>
<dbReference type="PANTHER" id="PTHR10848:SF0">
    <property type="entry name" value="MEIOTIC RECOMBINATION PROTEIN SPO11"/>
    <property type="match status" value="1"/>
</dbReference>
<dbReference type="PANTHER" id="PTHR10848">
    <property type="entry name" value="MEIOTIC RECOMBINATION PROTEIN SPO11"/>
    <property type="match status" value="1"/>
</dbReference>
<name>V6LB25_9EUKA</name>
<reference evidence="4" key="2">
    <citation type="submission" date="2020-12" db="EMBL/GenBank/DDBJ databases">
        <title>New Spironucleus salmonicida genome in near-complete chromosomes.</title>
        <authorList>
            <person name="Xu F."/>
            <person name="Kurt Z."/>
            <person name="Jimenez-Gonzalez A."/>
            <person name="Astvaldsson A."/>
            <person name="Andersson J.O."/>
            <person name="Svard S.G."/>
        </authorList>
    </citation>
    <scope>NUCLEOTIDE SEQUENCE</scope>
    <source>
        <strain evidence="4">ATCC 50377</strain>
    </source>
</reference>
<comment type="similarity">
    <text evidence="1">Belongs to the TOP6A family.</text>
</comment>
<sequence length="256" mass="29380">MQILDQLLLEMYSLVQNPFPLHKQIIITRKLHILTISIILITNNDTMNIRALYYQFPDIFPTQVISNSILRQLQIQLNIQKRFLNFTTSAKGLFMYKNKVELIQEFSVPADKITIIIEKDTIFSKLGALSNKYLLVTGKGFPDQLTLNFIAKIPQKSFGFCDFNASGHDIMRIYCQHARDFSCLGLFSSLNDTGQLESEAKITGVQKRLLGLHQQIWAGKLNTLREQRKGELDDFVREYGENTVSEFIASAIREVI</sequence>
<accession>V6LB25</accession>
<keyword evidence="1" id="KW-0238">DNA-binding</keyword>
<dbReference type="GO" id="GO:0000228">
    <property type="term" value="C:nuclear chromosome"/>
    <property type="evidence" value="ECO:0007669"/>
    <property type="project" value="TreeGrafter"/>
</dbReference>
<dbReference type="AlphaFoldDB" id="V6LB25"/>
<comment type="catalytic activity">
    <reaction evidence="1">
        <text>ATP-dependent breakage, passage and rejoining of double-stranded DNA.</text>
        <dbReference type="EC" id="5.6.2.2"/>
    </reaction>
</comment>
<dbReference type="PROSITE" id="PS52041">
    <property type="entry name" value="TOPO_IIB"/>
    <property type="match status" value="1"/>
</dbReference>
<evidence type="ECO:0000313" key="4">
    <source>
        <dbReference type="EMBL" id="KAH0572370.1"/>
    </source>
</evidence>
<evidence type="ECO:0000313" key="3">
    <source>
        <dbReference type="EMBL" id="EST41433.1"/>
    </source>
</evidence>
<feature type="domain" description="Spo11/DNA topoisomerase VI subunit A N-terminal" evidence="2">
    <location>
        <begin position="28"/>
        <end position="85"/>
    </location>
</feature>
<dbReference type="EMBL" id="KI546170">
    <property type="protein sequence ID" value="EST41433.1"/>
    <property type="molecule type" value="Genomic_DNA"/>
</dbReference>
<dbReference type="InterPro" id="IPR002815">
    <property type="entry name" value="Spo11/TopoVI_A"/>
</dbReference>
<dbReference type="VEuPathDB" id="GiardiaDB:SS50377_26580"/>
<organism evidence="3">
    <name type="scientific">Spironucleus salmonicida</name>
    <dbReference type="NCBI Taxonomy" id="348837"/>
    <lineage>
        <taxon>Eukaryota</taxon>
        <taxon>Metamonada</taxon>
        <taxon>Diplomonadida</taxon>
        <taxon>Hexamitidae</taxon>
        <taxon>Hexamitinae</taxon>
        <taxon>Spironucleus</taxon>
    </lineage>
</organism>
<dbReference type="InterPro" id="IPR036078">
    <property type="entry name" value="Spo11/TopoVI_A_sf"/>
</dbReference>
<dbReference type="GO" id="GO:0003918">
    <property type="term" value="F:DNA topoisomerase type II (double strand cut, ATP-hydrolyzing) activity"/>
    <property type="evidence" value="ECO:0007669"/>
    <property type="project" value="UniProtKB-UniRule"/>
</dbReference>
<keyword evidence="1 3" id="KW-0413">Isomerase</keyword>
<dbReference type="GO" id="GO:0007131">
    <property type="term" value="P:reciprocal meiotic recombination"/>
    <property type="evidence" value="ECO:0007669"/>
    <property type="project" value="TreeGrafter"/>
</dbReference>
<dbReference type="GO" id="GO:0000706">
    <property type="term" value="P:meiotic DNA double-strand break processing"/>
    <property type="evidence" value="ECO:0007669"/>
    <property type="project" value="TreeGrafter"/>
</dbReference>